<gene>
    <name evidence="1" type="ORF">FMM05_12460</name>
</gene>
<reference evidence="1 2" key="1">
    <citation type="submission" date="2019-07" db="EMBL/GenBank/DDBJ databases">
        <title>Flavobacterium sp. nov., isolated from glacier ice.</title>
        <authorList>
            <person name="Liu Q."/>
            <person name="Xin Y.-H."/>
        </authorList>
    </citation>
    <scope>NUCLEOTIDE SEQUENCE [LARGE SCALE GENOMIC DNA]</scope>
    <source>
        <strain evidence="1 2">ZT4R6</strain>
    </source>
</reference>
<proteinExistence type="predicted"/>
<dbReference type="OrthoDB" id="678788at2"/>
<protein>
    <submittedName>
        <fullName evidence="1">Uncharacterized protein</fullName>
    </submittedName>
</protein>
<dbReference type="EMBL" id="VJVZ01000007">
    <property type="protein sequence ID" value="TRW23963.1"/>
    <property type="molecule type" value="Genomic_DNA"/>
</dbReference>
<organism evidence="1 2">
    <name type="scientific">Flavobacterium zepuense</name>
    <dbReference type="NCBI Taxonomy" id="2593302"/>
    <lineage>
        <taxon>Bacteria</taxon>
        <taxon>Pseudomonadati</taxon>
        <taxon>Bacteroidota</taxon>
        <taxon>Flavobacteriia</taxon>
        <taxon>Flavobacteriales</taxon>
        <taxon>Flavobacteriaceae</taxon>
        <taxon>Flavobacterium</taxon>
    </lineage>
</organism>
<sequence>MNIADLFKNDSNEPEDTRQSVVIYFNYGEKSLEKLHELESKLRIVLYNEGAGELEGHQMALDLLDGFLYLYGDSAEALFKAIRPTLLATPFMKNAEIRPRFKKLENDDVSEIEFVLE</sequence>
<dbReference type="AlphaFoldDB" id="A0A552V0G0"/>
<dbReference type="Proteomes" id="UP000320643">
    <property type="component" value="Unassembled WGS sequence"/>
</dbReference>
<evidence type="ECO:0000313" key="2">
    <source>
        <dbReference type="Proteomes" id="UP000320643"/>
    </source>
</evidence>
<comment type="caution">
    <text evidence="1">The sequence shown here is derived from an EMBL/GenBank/DDBJ whole genome shotgun (WGS) entry which is preliminary data.</text>
</comment>
<name>A0A552V0G0_9FLAO</name>
<evidence type="ECO:0000313" key="1">
    <source>
        <dbReference type="EMBL" id="TRW23963.1"/>
    </source>
</evidence>
<keyword evidence="2" id="KW-1185">Reference proteome</keyword>
<dbReference type="RefSeq" id="WP_143373711.1">
    <property type="nucleotide sequence ID" value="NZ_VJVZ01000007.1"/>
</dbReference>
<accession>A0A552V0G0</accession>